<dbReference type="GO" id="GO:0032259">
    <property type="term" value="P:methylation"/>
    <property type="evidence" value="ECO:0007669"/>
    <property type="project" value="UniProtKB-KW"/>
</dbReference>
<dbReference type="InterPro" id="IPR022641">
    <property type="entry name" value="CheR_N"/>
</dbReference>
<dbReference type="InterPro" id="IPR029063">
    <property type="entry name" value="SAM-dependent_MTases_sf"/>
</dbReference>
<accession>A0A8B2Z445</accession>
<comment type="catalytic activity">
    <reaction evidence="1">
        <text>L-glutamyl-[protein] + S-adenosyl-L-methionine = [protein]-L-glutamate 5-O-methyl ester + S-adenosyl-L-homocysteine</text>
        <dbReference type="Rhea" id="RHEA:24452"/>
        <dbReference type="Rhea" id="RHEA-COMP:10208"/>
        <dbReference type="Rhea" id="RHEA-COMP:10311"/>
        <dbReference type="ChEBI" id="CHEBI:29973"/>
        <dbReference type="ChEBI" id="CHEBI:57856"/>
        <dbReference type="ChEBI" id="CHEBI:59789"/>
        <dbReference type="ChEBI" id="CHEBI:82795"/>
        <dbReference type="EC" id="2.1.1.80"/>
    </reaction>
</comment>
<dbReference type="Gene3D" id="3.40.50.150">
    <property type="entry name" value="Vaccinia Virus protein VP39"/>
    <property type="match status" value="1"/>
</dbReference>
<dbReference type="Pfam" id="PF03705">
    <property type="entry name" value="CheR_N"/>
    <property type="match status" value="1"/>
</dbReference>
<evidence type="ECO:0000256" key="1">
    <source>
        <dbReference type="ARBA" id="ARBA00001541"/>
    </source>
</evidence>
<evidence type="ECO:0000256" key="5">
    <source>
        <dbReference type="ARBA" id="ARBA00022691"/>
    </source>
</evidence>
<dbReference type="EMBL" id="QSQR01000003">
    <property type="protein sequence ID" value="RGK47168.1"/>
    <property type="molecule type" value="Genomic_DNA"/>
</dbReference>
<dbReference type="Pfam" id="PF01739">
    <property type="entry name" value="CheR"/>
    <property type="match status" value="1"/>
</dbReference>
<dbReference type="PRINTS" id="PR00996">
    <property type="entry name" value="CHERMTFRASE"/>
</dbReference>
<evidence type="ECO:0000313" key="8">
    <source>
        <dbReference type="Proteomes" id="UP000260790"/>
    </source>
</evidence>
<organism evidence="7 8">
    <name type="scientific">Ligilactobacillus ruminis</name>
    <dbReference type="NCBI Taxonomy" id="1623"/>
    <lineage>
        <taxon>Bacteria</taxon>
        <taxon>Bacillati</taxon>
        <taxon>Bacillota</taxon>
        <taxon>Bacilli</taxon>
        <taxon>Lactobacillales</taxon>
        <taxon>Lactobacillaceae</taxon>
        <taxon>Ligilactobacillus</taxon>
    </lineage>
</organism>
<proteinExistence type="predicted"/>
<dbReference type="PROSITE" id="PS50123">
    <property type="entry name" value="CHER"/>
    <property type="match status" value="1"/>
</dbReference>
<dbReference type="SMART" id="SM00138">
    <property type="entry name" value="MeTrc"/>
    <property type="match status" value="1"/>
</dbReference>
<evidence type="ECO:0000313" key="7">
    <source>
        <dbReference type="EMBL" id="RGK47168.1"/>
    </source>
</evidence>
<keyword evidence="4 7" id="KW-0808">Transferase</keyword>
<dbReference type="PANTHER" id="PTHR24422:SF19">
    <property type="entry name" value="CHEMOTAXIS PROTEIN METHYLTRANSFERASE"/>
    <property type="match status" value="1"/>
</dbReference>
<keyword evidence="5" id="KW-0949">S-adenosyl-L-methionine</keyword>
<dbReference type="CDD" id="cd02440">
    <property type="entry name" value="AdoMet_MTases"/>
    <property type="match status" value="1"/>
</dbReference>
<name>A0A8B2Z445_9LACO</name>
<dbReference type="Proteomes" id="UP000260790">
    <property type="component" value="Unassembled WGS sequence"/>
</dbReference>
<gene>
    <name evidence="7" type="ORF">DXD09_04240</name>
</gene>
<feature type="domain" description="CheR-type methyltransferase" evidence="6">
    <location>
        <begin position="1"/>
        <end position="259"/>
    </location>
</feature>
<comment type="caution">
    <text evidence="7">The sequence shown here is derived from an EMBL/GenBank/DDBJ whole genome shotgun (WGS) entry which is preliminary data.</text>
</comment>
<sequence>MIKMAMNFDFFNKWVQDNLGIRLEAYKERQMQRRIGNIMQTTGAKTLEEYAKILSKDSKAREDFIEHLTINVTEFYRNKDIFDEFEDVLKKIVVKNTSRPKIWSAACSTGAEPYTLAMILDKNKINGSIVATDIDKVILDKAKSGRYSLHELKNVSKTDISNYFSKREDGDYEVKPGLKQKITFKRHDLLKDRYESRCDVIVCRNVTIYFKPDARDEVYQNFADALNKGGIFFTGATETINNPEQFGLKKVASFIYQKA</sequence>
<dbReference type="AlphaFoldDB" id="A0A8B2Z445"/>
<dbReference type="GO" id="GO:0008983">
    <property type="term" value="F:protein-glutamate O-methyltransferase activity"/>
    <property type="evidence" value="ECO:0007669"/>
    <property type="project" value="UniProtKB-EC"/>
</dbReference>
<dbReference type="InterPro" id="IPR000780">
    <property type="entry name" value="CheR_MeTrfase"/>
</dbReference>
<keyword evidence="3 7" id="KW-0489">Methyltransferase</keyword>
<evidence type="ECO:0000256" key="4">
    <source>
        <dbReference type="ARBA" id="ARBA00022679"/>
    </source>
</evidence>
<reference evidence="7 8" key="1">
    <citation type="submission" date="2018-08" db="EMBL/GenBank/DDBJ databases">
        <title>A genome reference for cultivated species of the human gut microbiota.</title>
        <authorList>
            <person name="Zou Y."/>
            <person name="Xue W."/>
            <person name="Luo G."/>
        </authorList>
    </citation>
    <scope>NUCLEOTIDE SEQUENCE [LARGE SCALE GENOMIC DNA]</scope>
    <source>
        <strain evidence="7 8">TF10-9AT</strain>
    </source>
</reference>
<dbReference type="SUPFAM" id="SSF47757">
    <property type="entry name" value="Chemotaxis receptor methyltransferase CheR, N-terminal domain"/>
    <property type="match status" value="1"/>
</dbReference>
<dbReference type="InterPro" id="IPR036804">
    <property type="entry name" value="CheR_N_sf"/>
</dbReference>
<dbReference type="Gene3D" id="1.10.155.10">
    <property type="entry name" value="Chemotaxis receptor methyltransferase CheR, N-terminal domain"/>
    <property type="match status" value="1"/>
</dbReference>
<dbReference type="InterPro" id="IPR050903">
    <property type="entry name" value="Bact_Chemotaxis_MeTrfase"/>
</dbReference>
<evidence type="ECO:0000259" key="6">
    <source>
        <dbReference type="PROSITE" id="PS50123"/>
    </source>
</evidence>
<protein>
    <recommendedName>
        <fullName evidence="2">protein-glutamate O-methyltransferase</fullName>
        <ecNumber evidence="2">2.1.1.80</ecNumber>
    </recommendedName>
</protein>
<dbReference type="InterPro" id="IPR022642">
    <property type="entry name" value="CheR_C"/>
</dbReference>
<evidence type="ECO:0000256" key="3">
    <source>
        <dbReference type="ARBA" id="ARBA00022603"/>
    </source>
</evidence>
<dbReference type="EC" id="2.1.1.80" evidence="2"/>
<evidence type="ECO:0000256" key="2">
    <source>
        <dbReference type="ARBA" id="ARBA00012534"/>
    </source>
</evidence>
<dbReference type="PANTHER" id="PTHR24422">
    <property type="entry name" value="CHEMOTAXIS PROTEIN METHYLTRANSFERASE"/>
    <property type="match status" value="1"/>
</dbReference>
<dbReference type="SUPFAM" id="SSF53335">
    <property type="entry name" value="S-adenosyl-L-methionine-dependent methyltransferases"/>
    <property type="match status" value="1"/>
</dbReference>